<name>A0A6L6QHI3_9BURK</name>
<organism evidence="6 7">
    <name type="scientific">Massilia eburnea</name>
    <dbReference type="NCBI Taxonomy" id="1776165"/>
    <lineage>
        <taxon>Bacteria</taxon>
        <taxon>Pseudomonadati</taxon>
        <taxon>Pseudomonadota</taxon>
        <taxon>Betaproteobacteria</taxon>
        <taxon>Burkholderiales</taxon>
        <taxon>Oxalobacteraceae</taxon>
        <taxon>Telluria group</taxon>
        <taxon>Massilia</taxon>
    </lineage>
</organism>
<gene>
    <name evidence="6" type="ORF">GM658_10760</name>
</gene>
<dbReference type="PROSITE" id="PS50977">
    <property type="entry name" value="HTH_TETR_2"/>
    <property type="match status" value="1"/>
</dbReference>
<evidence type="ECO:0000313" key="6">
    <source>
        <dbReference type="EMBL" id="MTW11083.1"/>
    </source>
</evidence>
<protein>
    <submittedName>
        <fullName evidence="6">TetR family transcriptional regulator</fullName>
    </submittedName>
</protein>
<accession>A0A6L6QHI3</accession>
<keyword evidence="2 4" id="KW-0238">DNA-binding</keyword>
<dbReference type="SUPFAM" id="SSF48498">
    <property type="entry name" value="Tetracyclin repressor-like, C-terminal domain"/>
    <property type="match status" value="1"/>
</dbReference>
<feature type="DNA-binding region" description="H-T-H motif" evidence="4">
    <location>
        <begin position="29"/>
        <end position="48"/>
    </location>
</feature>
<dbReference type="InterPro" id="IPR036271">
    <property type="entry name" value="Tet_transcr_reg_TetR-rel_C_sf"/>
</dbReference>
<dbReference type="PANTHER" id="PTHR47506">
    <property type="entry name" value="TRANSCRIPTIONAL REGULATORY PROTEIN"/>
    <property type="match status" value="1"/>
</dbReference>
<evidence type="ECO:0000256" key="3">
    <source>
        <dbReference type="ARBA" id="ARBA00023163"/>
    </source>
</evidence>
<dbReference type="PANTHER" id="PTHR47506:SF3">
    <property type="entry name" value="HTH-TYPE TRANSCRIPTIONAL REGULATOR LMRA"/>
    <property type="match status" value="1"/>
</dbReference>
<dbReference type="SUPFAM" id="SSF46689">
    <property type="entry name" value="Homeodomain-like"/>
    <property type="match status" value="1"/>
</dbReference>
<evidence type="ECO:0000256" key="2">
    <source>
        <dbReference type="ARBA" id="ARBA00023125"/>
    </source>
</evidence>
<evidence type="ECO:0000256" key="4">
    <source>
        <dbReference type="PROSITE-ProRule" id="PRU00335"/>
    </source>
</evidence>
<dbReference type="EMBL" id="WNKX01000006">
    <property type="protein sequence ID" value="MTW11083.1"/>
    <property type="molecule type" value="Genomic_DNA"/>
</dbReference>
<keyword evidence="3" id="KW-0804">Transcription</keyword>
<reference evidence="6 7" key="1">
    <citation type="submission" date="2019-11" db="EMBL/GenBank/DDBJ databases">
        <title>Type strains purchased from KCTC, JCM and DSMZ.</title>
        <authorList>
            <person name="Lu H."/>
        </authorList>
    </citation>
    <scope>NUCLEOTIDE SEQUENCE [LARGE SCALE GENOMIC DNA]</scope>
    <source>
        <strain evidence="6 7">JCM 31587</strain>
    </source>
</reference>
<evidence type="ECO:0000256" key="1">
    <source>
        <dbReference type="ARBA" id="ARBA00023015"/>
    </source>
</evidence>
<proteinExistence type="predicted"/>
<dbReference type="GO" id="GO:0003677">
    <property type="term" value="F:DNA binding"/>
    <property type="evidence" value="ECO:0007669"/>
    <property type="project" value="UniProtKB-UniRule"/>
</dbReference>
<evidence type="ECO:0000259" key="5">
    <source>
        <dbReference type="PROSITE" id="PS50977"/>
    </source>
</evidence>
<feature type="domain" description="HTH tetR-type" evidence="5">
    <location>
        <begin position="6"/>
        <end position="66"/>
    </location>
</feature>
<dbReference type="Pfam" id="PF21993">
    <property type="entry name" value="TetR_C_13_2"/>
    <property type="match status" value="1"/>
</dbReference>
<sequence>MTTHQITTRERLINAMITTLQHRGLHGAGLSEILATAKAPKGVMYHHFPGGKDQLAVAAIEATFSFLLHKLDTYMEREPDVVTALQAWILRALRGLDDSEFELGCPLAAVALESTADDVEIRTALKTGFAALRGRMADALVLAGHERQRAEGIAALILAAYEGGLLQARVAGDTAPMVQTMDALMPMLKWRREHEQYACCRLAAGGKTGVARR</sequence>
<dbReference type="Gene3D" id="1.10.357.10">
    <property type="entry name" value="Tetracycline Repressor, domain 2"/>
    <property type="match status" value="1"/>
</dbReference>
<comment type="caution">
    <text evidence="6">The sequence shown here is derived from an EMBL/GenBank/DDBJ whole genome shotgun (WGS) entry which is preliminary data.</text>
</comment>
<keyword evidence="1" id="KW-0805">Transcription regulation</keyword>
<keyword evidence="7" id="KW-1185">Reference proteome</keyword>
<dbReference type="InterPro" id="IPR009057">
    <property type="entry name" value="Homeodomain-like_sf"/>
</dbReference>
<dbReference type="InterPro" id="IPR001647">
    <property type="entry name" value="HTH_TetR"/>
</dbReference>
<dbReference type="Pfam" id="PF00440">
    <property type="entry name" value="TetR_N"/>
    <property type="match status" value="1"/>
</dbReference>
<evidence type="ECO:0000313" key="7">
    <source>
        <dbReference type="Proteomes" id="UP000472320"/>
    </source>
</evidence>
<dbReference type="InterPro" id="IPR054156">
    <property type="entry name" value="YxaF_TetR_C"/>
</dbReference>
<dbReference type="RefSeq" id="WP_155454029.1">
    <property type="nucleotide sequence ID" value="NZ_WNKX01000006.1"/>
</dbReference>
<dbReference type="Proteomes" id="UP000472320">
    <property type="component" value="Unassembled WGS sequence"/>
</dbReference>
<dbReference type="AlphaFoldDB" id="A0A6L6QHI3"/>
<dbReference type="OrthoDB" id="9809772at2"/>